<dbReference type="EMBL" id="JANBOI010000880">
    <property type="protein sequence ID" value="KAJ1728167.1"/>
    <property type="molecule type" value="Genomic_DNA"/>
</dbReference>
<dbReference type="OrthoDB" id="5592757at2759"/>
<feature type="region of interest" description="Disordered" evidence="1">
    <location>
        <begin position="615"/>
        <end position="655"/>
    </location>
</feature>
<feature type="compositionally biased region" description="Acidic residues" evidence="1">
    <location>
        <begin position="433"/>
        <end position="442"/>
    </location>
</feature>
<gene>
    <name evidence="2" type="ORF">LPJ61_004181</name>
</gene>
<comment type="caution">
    <text evidence="2">The sequence shown here is derived from an EMBL/GenBank/DDBJ whole genome shotgun (WGS) entry which is preliminary data.</text>
</comment>
<dbReference type="AlphaFoldDB" id="A0A9W8CX04"/>
<proteinExistence type="predicted"/>
<keyword evidence="3" id="KW-1185">Reference proteome</keyword>
<feature type="compositionally biased region" description="Low complexity" evidence="1">
    <location>
        <begin position="726"/>
        <end position="744"/>
    </location>
</feature>
<feature type="region of interest" description="Disordered" evidence="1">
    <location>
        <begin position="701"/>
        <end position="830"/>
    </location>
</feature>
<accession>A0A9W8CX04</accession>
<feature type="region of interest" description="Disordered" evidence="1">
    <location>
        <begin position="1"/>
        <end position="442"/>
    </location>
</feature>
<protein>
    <submittedName>
        <fullName evidence="2">Uncharacterized protein</fullName>
    </submittedName>
</protein>
<reference evidence="2" key="1">
    <citation type="submission" date="2022-07" db="EMBL/GenBank/DDBJ databases">
        <title>Phylogenomic reconstructions and comparative analyses of Kickxellomycotina fungi.</title>
        <authorList>
            <person name="Reynolds N.K."/>
            <person name="Stajich J.E."/>
            <person name="Barry K."/>
            <person name="Grigoriev I.V."/>
            <person name="Crous P."/>
            <person name="Smith M.E."/>
        </authorList>
    </citation>
    <scope>NUCLEOTIDE SEQUENCE</scope>
    <source>
        <strain evidence="2">BCRC 34381</strain>
    </source>
</reference>
<feature type="region of interest" description="Disordered" evidence="1">
    <location>
        <begin position="515"/>
        <end position="553"/>
    </location>
</feature>
<dbReference type="Proteomes" id="UP001143981">
    <property type="component" value="Unassembled WGS sequence"/>
</dbReference>
<sequence length="830" mass="86380">MRKSRRESAGLGDAVAGPRSGARGVARPASPTAHAYSSGRQSPDRLGAIPATQLDVLALVTATSPPMPSRRRWAGRSTPKPAYGHGEQTPVPVRSDLRGAATPRLDSANGRANGRHDSGSDTVSEDELTLRSYSSRQRARHQSVNLRPLPASMPGLRQVASARVSRTRRPAVHGERRHSGSRSGGDTTETDEEMSSHAQTPVPRRVAMPHGHALAPLYADRESHAPAAAPGRTPGRPAGLGPLEGDWDRALPASEPAMHRRSRRRLHGGARGIVLSKQLSGLTEEVEEPEGRPGMANETRDSSVSLTPSPSRHRQEQHARSARSRTRAQASGSETETDAELPSRAHGSETESETTNTASSGAYPGSDRGHSRGRVHGGAVNSRQGRAATVSAPHGHRHYQLPPIFPVNGVGGGQQQQQQQRRGEPPALNGGEMEVDSDGETTETDDDFFGQSHAVHASIRPPRRVVQQLASLRARHPHPVALDLNGSRPLVHSAHSGRGIGDTMLCASAAGHLPRTAPASGLGADDGERGLGLGISSEASRQRNGSARNLSTPSSTAAAAALAAVAAGGTVQERQGRPLEGGGDIYRGFIRGPLGPGGGEFTFHGAALRRLERSHGRVQPGGAGAGSANRKRALTAPSSLEPPMSGRSAYGPGGRVLTSAESLLEDAGETANGYCTPPEHGRHLGARSSFLGESPVSSLRSSLLVRAQRPEQPPLAAPAHGTPPMAANGAGPSTSAAATDTSAGDEPAGVLSGPGSPSMDAVLRQNRKRIRSPSLVATPTEASPQPVATPSPPARRRLDEAAADRSSGSGGRARSPPPEVLFPPIDRGNS</sequence>
<feature type="compositionally biased region" description="Polar residues" evidence="1">
    <location>
        <begin position="537"/>
        <end position="553"/>
    </location>
</feature>
<evidence type="ECO:0000313" key="2">
    <source>
        <dbReference type="EMBL" id="KAJ1728167.1"/>
    </source>
</evidence>
<feature type="compositionally biased region" description="Basic residues" evidence="1">
    <location>
        <begin position="259"/>
        <end position="268"/>
    </location>
</feature>
<organism evidence="2 3">
    <name type="scientific">Coemansia biformis</name>
    <dbReference type="NCBI Taxonomy" id="1286918"/>
    <lineage>
        <taxon>Eukaryota</taxon>
        <taxon>Fungi</taxon>
        <taxon>Fungi incertae sedis</taxon>
        <taxon>Zoopagomycota</taxon>
        <taxon>Kickxellomycotina</taxon>
        <taxon>Kickxellomycetes</taxon>
        <taxon>Kickxellales</taxon>
        <taxon>Kickxellaceae</taxon>
        <taxon>Coemansia</taxon>
    </lineage>
</organism>
<evidence type="ECO:0000313" key="3">
    <source>
        <dbReference type="Proteomes" id="UP001143981"/>
    </source>
</evidence>
<feature type="compositionally biased region" description="Polar residues" evidence="1">
    <location>
        <begin position="775"/>
        <end position="786"/>
    </location>
</feature>
<feature type="compositionally biased region" description="Low complexity" evidence="1">
    <location>
        <begin position="225"/>
        <end position="243"/>
    </location>
</feature>
<evidence type="ECO:0000256" key="1">
    <source>
        <dbReference type="SAM" id="MobiDB-lite"/>
    </source>
</evidence>
<name>A0A9W8CX04_9FUNG</name>